<proteinExistence type="predicted"/>
<name>A0A6M7WQ67_RHILI</name>
<feature type="transmembrane region" description="Helical" evidence="1">
    <location>
        <begin position="7"/>
        <end position="25"/>
    </location>
</feature>
<reference evidence="2 3" key="1">
    <citation type="submission" date="2018-10" db="EMBL/GenBank/DDBJ databases">
        <authorList>
            <person name="Perry B.J."/>
            <person name="Sullivan J.T."/>
            <person name="Murphy R.J.T."/>
            <person name="Ramsay J.P."/>
            <person name="Ronson C.W."/>
        </authorList>
    </citation>
    <scope>NUCLEOTIDE SEQUENCE [LARGE SCALE GENOMIC DNA]</scope>
    <source>
        <strain evidence="2 3">R88b</strain>
    </source>
</reference>
<sequence>MTVPGAFSIITIMLVLVAVVPIWPWSRGWAWRPAGIVAAILLVLLVLLFANRI</sequence>
<evidence type="ECO:0000256" key="1">
    <source>
        <dbReference type="SAM" id="Phobius"/>
    </source>
</evidence>
<protein>
    <submittedName>
        <fullName evidence="2">DUF3309 family protein</fullName>
    </submittedName>
</protein>
<dbReference type="InterPro" id="IPR021738">
    <property type="entry name" value="DUF3309"/>
</dbReference>
<accession>A0A6M7WQ67</accession>
<gene>
    <name evidence="2" type="ORF">EB235_16835</name>
</gene>
<dbReference type="Proteomes" id="UP000503017">
    <property type="component" value="Chromosome"/>
</dbReference>
<keyword evidence="1" id="KW-0472">Membrane</keyword>
<dbReference type="AlphaFoldDB" id="A0A6M7WQ67"/>
<dbReference type="EMBL" id="CP033367">
    <property type="protein sequence ID" value="QKD02963.1"/>
    <property type="molecule type" value="Genomic_DNA"/>
</dbReference>
<keyword evidence="1" id="KW-1133">Transmembrane helix</keyword>
<keyword evidence="1" id="KW-0812">Transmembrane</keyword>
<evidence type="ECO:0000313" key="2">
    <source>
        <dbReference type="EMBL" id="QKD02963.1"/>
    </source>
</evidence>
<evidence type="ECO:0000313" key="3">
    <source>
        <dbReference type="Proteomes" id="UP000503017"/>
    </source>
</evidence>
<organism evidence="2 3">
    <name type="scientific">Mesorhizobium loti R88b</name>
    <dbReference type="NCBI Taxonomy" id="935548"/>
    <lineage>
        <taxon>Bacteria</taxon>
        <taxon>Pseudomonadati</taxon>
        <taxon>Pseudomonadota</taxon>
        <taxon>Alphaproteobacteria</taxon>
        <taxon>Hyphomicrobiales</taxon>
        <taxon>Phyllobacteriaceae</taxon>
        <taxon>Mesorhizobium</taxon>
    </lineage>
</organism>
<dbReference type="Pfam" id="PF11752">
    <property type="entry name" value="DUF3309"/>
    <property type="match status" value="1"/>
</dbReference>
<feature type="transmembrane region" description="Helical" evidence="1">
    <location>
        <begin position="31"/>
        <end position="50"/>
    </location>
</feature>
<dbReference type="RefSeq" id="WP_032925442.1">
    <property type="nucleotide sequence ID" value="NZ_CP033367.1"/>
</dbReference>